<proteinExistence type="predicted"/>
<reference evidence="1" key="1">
    <citation type="submission" date="2019-11" db="EMBL/GenBank/DDBJ databases">
        <title>Nori genome reveals adaptations in red seaweeds to the harsh intertidal environment.</title>
        <authorList>
            <person name="Wang D."/>
            <person name="Mao Y."/>
        </authorList>
    </citation>
    <scope>NUCLEOTIDE SEQUENCE</scope>
    <source>
        <tissue evidence="1">Gametophyte</tissue>
    </source>
</reference>
<evidence type="ECO:0000313" key="1">
    <source>
        <dbReference type="EMBL" id="KAK1861955.1"/>
    </source>
</evidence>
<keyword evidence="2" id="KW-1185">Reference proteome</keyword>
<evidence type="ECO:0000313" key="2">
    <source>
        <dbReference type="Proteomes" id="UP000798662"/>
    </source>
</evidence>
<sequence length="121" mass="13769">MVPAVSGRLAGYTEWGPTMERRVPWPRPQLTWRRRRWRSSMPSRWSPGRAPSAVPSMGERRAALAASLAASPAHLREKAADAKMVTEEPRATRASGRTRPWMNIVRRACRVGEPPERRRDD</sequence>
<name>A0ACC3BVN2_PYRYE</name>
<dbReference type="Proteomes" id="UP000798662">
    <property type="component" value="Chromosome 1"/>
</dbReference>
<organism evidence="1 2">
    <name type="scientific">Pyropia yezoensis</name>
    <name type="common">Susabi-nori</name>
    <name type="synonym">Porphyra yezoensis</name>
    <dbReference type="NCBI Taxonomy" id="2788"/>
    <lineage>
        <taxon>Eukaryota</taxon>
        <taxon>Rhodophyta</taxon>
        <taxon>Bangiophyceae</taxon>
        <taxon>Bangiales</taxon>
        <taxon>Bangiaceae</taxon>
        <taxon>Pyropia</taxon>
    </lineage>
</organism>
<dbReference type="EMBL" id="CM020618">
    <property type="protein sequence ID" value="KAK1861955.1"/>
    <property type="molecule type" value="Genomic_DNA"/>
</dbReference>
<gene>
    <name evidence="1" type="ORF">I4F81_004531</name>
</gene>
<accession>A0ACC3BVN2</accession>
<protein>
    <submittedName>
        <fullName evidence="1">Uncharacterized protein</fullName>
    </submittedName>
</protein>
<comment type="caution">
    <text evidence="1">The sequence shown here is derived from an EMBL/GenBank/DDBJ whole genome shotgun (WGS) entry which is preliminary data.</text>
</comment>